<dbReference type="EMBL" id="JACSPW010000006">
    <property type="protein sequence ID" value="MBD8033043.1"/>
    <property type="molecule type" value="Genomic_DNA"/>
</dbReference>
<sequence length="120" mass="13708">MVVFDEKQDLIYEGNLNNFEVCGEGKYYIDGKMLNKFNIPSKLLNLFKSHIFDFENLDLILHATFISENEIDINCEIKITLRKDGIKVVSGYIIGNKPLLVYVDSEPIEINILGNHNAKA</sequence>
<keyword evidence="2" id="KW-1185">Reference proteome</keyword>
<reference evidence="1 2" key="1">
    <citation type="submission" date="2020-08" db="EMBL/GenBank/DDBJ databases">
        <title>A Genomic Blueprint of the Chicken Gut Microbiome.</title>
        <authorList>
            <person name="Gilroy R."/>
            <person name="Ravi A."/>
            <person name="Getino M."/>
            <person name="Pursley I."/>
            <person name="Horton D.L."/>
            <person name="Alikhan N.-F."/>
            <person name="Baker D."/>
            <person name="Gharbi K."/>
            <person name="Hall N."/>
            <person name="Watson M."/>
            <person name="Adriaenssens E.M."/>
            <person name="Foster-Nyarko E."/>
            <person name="Jarju S."/>
            <person name="Secka A."/>
            <person name="Antonio M."/>
            <person name="Oren A."/>
            <person name="Chaudhuri R."/>
            <person name="La Ragione R.M."/>
            <person name="Hildebrand F."/>
            <person name="Pallen M.J."/>
        </authorList>
    </citation>
    <scope>NUCLEOTIDE SEQUENCE [LARGE SCALE GENOMIC DNA]</scope>
    <source>
        <strain evidence="1 2">Sa1YVA6</strain>
    </source>
</reference>
<dbReference type="Proteomes" id="UP000600565">
    <property type="component" value="Unassembled WGS sequence"/>
</dbReference>
<evidence type="ECO:0000313" key="2">
    <source>
        <dbReference type="Proteomes" id="UP000600565"/>
    </source>
</evidence>
<protein>
    <submittedName>
        <fullName evidence="1">Uncharacterized protein</fullName>
    </submittedName>
</protein>
<organism evidence="1 2">
    <name type="scientific">Solibacillus merdavium</name>
    <dbReference type="NCBI Taxonomy" id="2762218"/>
    <lineage>
        <taxon>Bacteria</taxon>
        <taxon>Bacillati</taxon>
        <taxon>Bacillota</taxon>
        <taxon>Bacilli</taxon>
        <taxon>Bacillales</taxon>
        <taxon>Caryophanaceae</taxon>
        <taxon>Solibacillus</taxon>
    </lineage>
</organism>
<comment type="caution">
    <text evidence="1">The sequence shown here is derived from an EMBL/GenBank/DDBJ whole genome shotgun (WGS) entry which is preliminary data.</text>
</comment>
<evidence type="ECO:0000313" key="1">
    <source>
        <dbReference type="EMBL" id="MBD8033043.1"/>
    </source>
</evidence>
<proteinExistence type="predicted"/>
<name>A0ABR8XM89_9BACL</name>
<accession>A0ABR8XM89</accession>
<gene>
    <name evidence="1" type="ORF">H9632_08185</name>
</gene>
<dbReference type="RefSeq" id="WP_191701567.1">
    <property type="nucleotide sequence ID" value="NZ_JACSPW010000006.1"/>
</dbReference>